<evidence type="ECO:0000313" key="6">
    <source>
        <dbReference type="EMBL" id="EHM41239.1"/>
    </source>
</evidence>
<feature type="domain" description="Ner winged helix-turn-helix DNA-binding" evidence="5">
    <location>
        <begin position="27"/>
        <end position="100"/>
    </location>
</feature>
<dbReference type="Pfam" id="PF13693">
    <property type="entry name" value="HTH_35"/>
    <property type="match status" value="1"/>
</dbReference>
<name>G9Y8X6_HAFAL</name>
<dbReference type="InterPro" id="IPR001387">
    <property type="entry name" value="Cro/C1-type_HTH"/>
</dbReference>
<evidence type="ECO:0000256" key="2">
    <source>
        <dbReference type="ARBA" id="ARBA00023015"/>
    </source>
</evidence>
<dbReference type="PATRIC" id="fig|1002364.3.peg.2710"/>
<dbReference type="SUPFAM" id="SSF47413">
    <property type="entry name" value="lambda repressor-like DNA-binding domains"/>
    <property type="match status" value="1"/>
</dbReference>
<organism evidence="6 7">
    <name type="scientific">Hafnia alvei ATCC 51873</name>
    <dbReference type="NCBI Taxonomy" id="1002364"/>
    <lineage>
        <taxon>Bacteria</taxon>
        <taxon>Pseudomonadati</taxon>
        <taxon>Pseudomonadota</taxon>
        <taxon>Gammaproteobacteria</taxon>
        <taxon>Enterobacterales</taxon>
        <taxon>Hafniaceae</taxon>
        <taxon>Hafnia</taxon>
    </lineage>
</organism>
<dbReference type="EMBL" id="AGCI01000069">
    <property type="protein sequence ID" value="EHM41239.1"/>
    <property type="molecule type" value="Genomic_DNA"/>
</dbReference>
<comment type="caution">
    <text evidence="6">The sequence shown here is derived from an EMBL/GenBank/DDBJ whole genome shotgun (WGS) entry which is preliminary data.</text>
</comment>
<evidence type="ECO:0000256" key="3">
    <source>
        <dbReference type="ARBA" id="ARBA00023125"/>
    </source>
</evidence>
<evidence type="ECO:0000313" key="7">
    <source>
        <dbReference type="Proteomes" id="UP000005959"/>
    </source>
</evidence>
<dbReference type="CDD" id="cd00093">
    <property type="entry name" value="HTH_XRE"/>
    <property type="match status" value="1"/>
</dbReference>
<evidence type="ECO:0000256" key="4">
    <source>
        <dbReference type="ARBA" id="ARBA00023163"/>
    </source>
</evidence>
<dbReference type="Proteomes" id="UP000005959">
    <property type="component" value="Unassembled WGS sequence"/>
</dbReference>
<dbReference type="GO" id="GO:0003677">
    <property type="term" value="F:DNA binding"/>
    <property type="evidence" value="ECO:0007669"/>
    <property type="project" value="UniProtKB-KW"/>
</dbReference>
<dbReference type="InterPro" id="IPR038722">
    <property type="entry name" value="Ner_HTH_dom"/>
</dbReference>
<evidence type="ECO:0000259" key="5">
    <source>
        <dbReference type="Pfam" id="PF13693"/>
    </source>
</evidence>
<dbReference type="Gene3D" id="1.10.260.40">
    <property type="entry name" value="lambda repressor-like DNA-binding domains"/>
    <property type="match status" value="1"/>
</dbReference>
<sequence length="117" mass="13323">MQDLVFSPCKRVIAKEWIMAESQCQEDWHHADIIAALHKRKITLSGLSRASGLSSTTLSNALTRPWPKGEFIIAQALGIHPSEIWPSRYYDVATHQPIDRQLLMRARRSNKNKTADD</sequence>
<evidence type="ECO:0000256" key="1">
    <source>
        <dbReference type="ARBA" id="ARBA00006157"/>
    </source>
</evidence>
<dbReference type="AlphaFoldDB" id="G9Y8X6"/>
<gene>
    <name evidence="6" type="ORF">HMPREF0454_02999</name>
</gene>
<keyword evidence="4" id="KW-0804">Transcription</keyword>
<accession>G9Y8X6</accession>
<keyword evidence="3 6" id="KW-0238">DNA-binding</keyword>
<dbReference type="InterPro" id="IPR010982">
    <property type="entry name" value="Lambda_DNA-bd_dom_sf"/>
</dbReference>
<dbReference type="HOGENOM" id="CLU_162005_0_2_6"/>
<reference evidence="6 7" key="1">
    <citation type="submission" date="2011-08" db="EMBL/GenBank/DDBJ databases">
        <authorList>
            <person name="Weinstock G."/>
            <person name="Sodergren E."/>
            <person name="Clifton S."/>
            <person name="Fulton L."/>
            <person name="Fulton B."/>
            <person name="Courtney L."/>
            <person name="Fronick C."/>
            <person name="Harrison M."/>
            <person name="Strong C."/>
            <person name="Farmer C."/>
            <person name="Delahaunty K."/>
            <person name="Markovic C."/>
            <person name="Hall O."/>
            <person name="Minx P."/>
            <person name="Tomlinson C."/>
            <person name="Mitreva M."/>
            <person name="Hou S."/>
            <person name="Chen J."/>
            <person name="Wollam A."/>
            <person name="Pepin K.H."/>
            <person name="Johnson M."/>
            <person name="Bhonagiri V."/>
            <person name="Zhang X."/>
            <person name="Suruliraj S."/>
            <person name="Warren W."/>
            <person name="Chinwalla A."/>
            <person name="Mardis E.R."/>
            <person name="Wilson R.K."/>
        </authorList>
    </citation>
    <scope>NUCLEOTIDE SEQUENCE [LARGE SCALE GENOMIC DNA]</scope>
    <source>
        <strain evidence="6 7">ATCC 51873</strain>
    </source>
</reference>
<keyword evidence="2" id="KW-0805">Transcription regulation</keyword>
<comment type="similarity">
    <text evidence="1">Belongs to the ner transcriptional regulatory family.</text>
</comment>
<proteinExistence type="inferred from homology"/>
<protein>
    <submittedName>
        <fullName evidence="6">DNA-binding protein Ner domain protein</fullName>
    </submittedName>
</protein>